<name>A0A813T2Y5_9BILA</name>
<comment type="caution">
    <text evidence="1">The sequence shown here is derived from an EMBL/GenBank/DDBJ whole genome shotgun (WGS) entry which is preliminary data.</text>
</comment>
<dbReference type="Proteomes" id="UP000663832">
    <property type="component" value="Unassembled WGS sequence"/>
</dbReference>
<gene>
    <name evidence="1" type="ORF">QVE165_LOCUS4508</name>
</gene>
<reference evidence="1" key="1">
    <citation type="submission" date="2021-02" db="EMBL/GenBank/DDBJ databases">
        <authorList>
            <person name="Nowell W R."/>
        </authorList>
    </citation>
    <scope>NUCLEOTIDE SEQUENCE</scope>
</reference>
<accession>A0A813T2Y5</accession>
<dbReference type="EMBL" id="CAJNOM010000017">
    <property type="protein sequence ID" value="CAF0806590.1"/>
    <property type="molecule type" value="Genomic_DNA"/>
</dbReference>
<dbReference type="OrthoDB" id="9990711at2759"/>
<protein>
    <submittedName>
        <fullName evidence="1">Uncharacterized protein</fullName>
    </submittedName>
</protein>
<evidence type="ECO:0000313" key="2">
    <source>
        <dbReference type="Proteomes" id="UP000663832"/>
    </source>
</evidence>
<sequence>MTTDLFKSIYISMRIYTTIIQTKSITWNSSNEILNALKWGLYCSEGYNHVNQTVYYDEFLKNCQMIRQHISSTDIPNDFIPNAYSYLLHAIFCRTDNQIRHRELALRIFSSSTTSTNQTCYQNLLNHIRTYINPNRALSNANRCLLEALITITIYLPKHFDFLFDLLHDLNKSEQICLFIIEIIFKRSDLSSSYDCLISMKIEKVLEILTQASYGAYVILKLLFKNRQLFIKGLKNSLAWHTNIFGKFSFVFSNTTYDPIRTILIDICHENEIQNVLMDDLF</sequence>
<evidence type="ECO:0000313" key="1">
    <source>
        <dbReference type="EMBL" id="CAF0806590.1"/>
    </source>
</evidence>
<keyword evidence="2" id="KW-1185">Reference proteome</keyword>
<proteinExistence type="predicted"/>
<dbReference type="AlphaFoldDB" id="A0A813T2Y5"/>
<organism evidence="1 2">
    <name type="scientific">Adineta steineri</name>
    <dbReference type="NCBI Taxonomy" id="433720"/>
    <lineage>
        <taxon>Eukaryota</taxon>
        <taxon>Metazoa</taxon>
        <taxon>Spiralia</taxon>
        <taxon>Gnathifera</taxon>
        <taxon>Rotifera</taxon>
        <taxon>Eurotatoria</taxon>
        <taxon>Bdelloidea</taxon>
        <taxon>Adinetida</taxon>
        <taxon>Adinetidae</taxon>
        <taxon>Adineta</taxon>
    </lineage>
</organism>